<name>A0ABS8SYT1_DATST</name>
<keyword evidence="1" id="KW-0472">Membrane</keyword>
<proteinExistence type="predicted"/>
<accession>A0ABS8SYT1</accession>
<keyword evidence="3" id="KW-1185">Reference proteome</keyword>
<organism evidence="2 3">
    <name type="scientific">Datura stramonium</name>
    <name type="common">Jimsonweed</name>
    <name type="synonym">Common thornapple</name>
    <dbReference type="NCBI Taxonomy" id="4076"/>
    <lineage>
        <taxon>Eukaryota</taxon>
        <taxon>Viridiplantae</taxon>
        <taxon>Streptophyta</taxon>
        <taxon>Embryophyta</taxon>
        <taxon>Tracheophyta</taxon>
        <taxon>Spermatophyta</taxon>
        <taxon>Magnoliopsida</taxon>
        <taxon>eudicotyledons</taxon>
        <taxon>Gunneridae</taxon>
        <taxon>Pentapetalae</taxon>
        <taxon>asterids</taxon>
        <taxon>lamiids</taxon>
        <taxon>Solanales</taxon>
        <taxon>Solanaceae</taxon>
        <taxon>Solanoideae</taxon>
        <taxon>Datureae</taxon>
        <taxon>Datura</taxon>
    </lineage>
</organism>
<keyword evidence="1" id="KW-0812">Transmembrane</keyword>
<keyword evidence="1" id="KW-1133">Transmembrane helix</keyword>
<protein>
    <submittedName>
        <fullName evidence="2">Uncharacterized protein</fullName>
    </submittedName>
</protein>
<evidence type="ECO:0000256" key="1">
    <source>
        <dbReference type="SAM" id="Phobius"/>
    </source>
</evidence>
<reference evidence="2 3" key="1">
    <citation type="journal article" date="2021" name="BMC Genomics">
        <title>Datura genome reveals duplications of psychoactive alkaloid biosynthetic genes and high mutation rate following tissue culture.</title>
        <authorList>
            <person name="Rajewski A."/>
            <person name="Carter-House D."/>
            <person name="Stajich J."/>
            <person name="Litt A."/>
        </authorList>
    </citation>
    <scope>NUCLEOTIDE SEQUENCE [LARGE SCALE GENOMIC DNA]</scope>
    <source>
        <strain evidence="2">AR-01</strain>
    </source>
</reference>
<feature type="non-terminal residue" evidence="2">
    <location>
        <position position="71"/>
    </location>
</feature>
<dbReference type="Proteomes" id="UP000823775">
    <property type="component" value="Unassembled WGS sequence"/>
</dbReference>
<evidence type="ECO:0000313" key="2">
    <source>
        <dbReference type="EMBL" id="MCD7464033.1"/>
    </source>
</evidence>
<sequence>GSWATHTSPYMIPPYLSLNKKHYDNQRRALFLIPVSLGVVKSIQGMGVMSLSVRLSVCKWRFRKTEGMKRM</sequence>
<feature type="transmembrane region" description="Helical" evidence="1">
    <location>
        <begin position="29"/>
        <end position="53"/>
    </location>
</feature>
<feature type="non-terminal residue" evidence="2">
    <location>
        <position position="1"/>
    </location>
</feature>
<comment type="caution">
    <text evidence="2">The sequence shown here is derived from an EMBL/GenBank/DDBJ whole genome shotgun (WGS) entry which is preliminary data.</text>
</comment>
<gene>
    <name evidence="2" type="ORF">HAX54_051952</name>
</gene>
<evidence type="ECO:0000313" key="3">
    <source>
        <dbReference type="Proteomes" id="UP000823775"/>
    </source>
</evidence>
<dbReference type="EMBL" id="JACEIK010000934">
    <property type="protein sequence ID" value="MCD7464033.1"/>
    <property type="molecule type" value="Genomic_DNA"/>
</dbReference>